<accession>A0AAV5SYJ3</accession>
<feature type="transmembrane region" description="Helical" evidence="1">
    <location>
        <begin position="117"/>
        <end position="137"/>
    </location>
</feature>
<dbReference type="AlphaFoldDB" id="A0AAV5SYJ3"/>
<evidence type="ECO:0000256" key="1">
    <source>
        <dbReference type="SAM" id="Phobius"/>
    </source>
</evidence>
<evidence type="ECO:0000313" key="3">
    <source>
        <dbReference type="Proteomes" id="UP001432027"/>
    </source>
</evidence>
<proteinExistence type="predicted"/>
<keyword evidence="1" id="KW-0812">Transmembrane</keyword>
<feature type="non-terminal residue" evidence="2">
    <location>
        <position position="140"/>
    </location>
</feature>
<dbReference type="GO" id="GO:0016020">
    <property type="term" value="C:membrane"/>
    <property type="evidence" value="ECO:0007669"/>
    <property type="project" value="TreeGrafter"/>
</dbReference>
<dbReference type="EMBL" id="BTSX01000003">
    <property type="protein sequence ID" value="GMS87832.1"/>
    <property type="molecule type" value="Genomic_DNA"/>
</dbReference>
<feature type="non-terminal residue" evidence="2">
    <location>
        <position position="1"/>
    </location>
</feature>
<reference evidence="2" key="1">
    <citation type="submission" date="2023-10" db="EMBL/GenBank/DDBJ databases">
        <title>Genome assembly of Pristionchus species.</title>
        <authorList>
            <person name="Yoshida K."/>
            <person name="Sommer R.J."/>
        </authorList>
    </citation>
    <scope>NUCLEOTIDE SEQUENCE</scope>
    <source>
        <strain evidence="2">RS0144</strain>
    </source>
</reference>
<evidence type="ECO:0000313" key="2">
    <source>
        <dbReference type="EMBL" id="GMS87832.1"/>
    </source>
</evidence>
<feature type="transmembrane region" description="Helical" evidence="1">
    <location>
        <begin position="20"/>
        <end position="47"/>
    </location>
</feature>
<organism evidence="2 3">
    <name type="scientific">Pristionchus entomophagus</name>
    <dbReference type="NCBI Taxonomy" id="358040"/>
    <lineage>
        <taxon>Eukaryota</taxon>
        <taxon>Metazoa</taxon>
        <taxon>Ecdysozoa</taxon>
        <taxon>Nematoda</taxon>
        <taxon>Chromadorea</taxon>
        <taxon>Rhabditida</taxon>
        <taxon>Rhabditina</taxon>
        <taxon>Diplogasteromorpha</taxon>
        <taxon>Diplogasteroidea</taxon>
        <taxon>Neodiplogasteridae</taxon>
        <taxon>Pristionchus</taxon>
    </lineage>
</organism>
<sequence length="140" mass="15373">RDMEKSPESDRKKGFRYVRFVILAVAVLFLAFVQASVMAFNTAFVVLSDPVTSPLYPQYQALVNQSTAGSIPGSMVASGSDPQQETTTVPTILFDFAPSYLPLGLQRYPFTSLQRSFTFAASFAGGLLGTFPMLFVLRRV</sequence>
<protein>
    <submittedName>
        <fullName evidence="2">Uncharacterized protein</fullName>
    </submittedName>
</protein>
<gene>
    <name evidence="2" type="ORF">PENTCL1PPCAC_10007</name>
</gene>
<keyword evidence="1" id="KW-0472">Membrane</keyword>
<dbReference type="PANTHER" id="PTHR45757:SF18">
    <property type="entry name" value="MAJOR FACILITATOR SUPERFAMILY (MFS) PROFILE DOMAIN-CONTAINING PROTEIN"/>
    <property type="match status" value="1"/>
</dbReference>
<comment type="caution">
    <text evidence="2">The sequence shown here is derived from an EMBL/GenBank/DDBJ whole genome shotgun (WGS) entry which is preliminary data.</text>
</comment>
<keyword evidence="1" id="KW-1133">Transmembrane helix</keyword>
<dbReference type="PANTHER" id="PTHR45757">
    <property type="entry name" value="PROTEIN CBG23364-RELATED"/>
    <property type="match status" value="1"/>
</dbReference>
<dbReference type="Proteomes" id="UP001432027">
    <property type="component" value="Unassembled WGS sequence"/>
</dbReference>
<name>A0AAV5SYJ3_9BILA</name>
<keyword evidence="3" id="KW-1185">Reference proteome</keyword>